<dbReference type="Proteomes" id="UP001159428">
    <property type="component" value="Unassembled WGS sequence"/>
</dbReference>
<reference evidence="2 3" key="1">
    <citation type="submission" date="2022-05" db="EMBL/GenBank/DDBJ databases">
        <authorList>
            <consortium name="Genoscope - CEA"/>
            <person name="William W."/>
        </authorList>
    </citation>
    <scope>NUCLEOTIDE SEQUENCE [LARGE SCALE GENOMIC DNA]</scope>
</reference>
<sequence length="59" mass="7208">MNNSEFKKRQRRSRRQRRLKKDAEKFTKICNARAKLLFCLLNRLVTFPLPLQLWFSLTP</sequence>
<organism evidence="2 3">
    <name type="scientific">Pocillopora meandrina</name>
    <dbReference type="NCBI Taxonomy" id="46732"/>
    <lineage>
        <taxon>Eukaryota</taxon>
        <taxon>Metazoa</taxon>
        <taxon>Cnidaria</taxon>
        <taxon>Anthozoa</taxon>
        <taxon>Hexacorallia</taxon>
        <taxon>Scleractinia</taxon>
        <taxon>Astrocoeniina</taxon>
        <taxon>Pocilloporidae</taxon>
        <taxon>Pocillopora</taxon>
    </lineage>
</organism>
<feature type="compositionally biased region" description="Basic residues" evidence="1">
    <location>
        <begin position="8"/>
        <end position="20"/>
    </location>
</feature>
<name>A0AAU9XPB5_9CNID</name>
<evidence type="ECO:0000256" key="1">
    <source>
        <dbReference type="SAM" id="MobiDB-lite"/>
    </source>
</evidence>
<feature type="region of interest" description="Disordered" evidence="1">
    <location>
        <begin position="1"/>
        <end position="20"/>
    </location>
</feature>
<proteinExistence type="predicted"/>
<dbReference type="AlphaFoldDB" id="A0AAU9XPB5"/>
<evidence type="ECO:0008006" key="4">
    <source>
        <dbReference type="Google" id="ProtNLM"/>
    </source>
</evidence>
<evidence type="ECO:0000313" key="2">
    <source>
        <dbReference type="EMBL" id="CAH3153573.1"/>
    </source>
</evidence>
<protein>
    <recommendedName>
        <fullName evidence="4">MADS-box domain-containing protein</fullName>
    </recommendedName>
</protein>
<comment type="caution">
    <text evidence="2">The sequence shown here is derived from an EMBL/GenBank/DDBJ whole genome shotgun (WGS) entry which is preliminary data.</text>
</comment>
<accession>A0AAU9XPB5</accession>
<dbReference type="EMBL" id="CALNXJ010000053">
    <property type="protein sequence ID" value="CAH3153573.1"/>
    <property type="molecule type" value="Genomic_DNA"/>
</dbReference>
<keyword evidence="3" id="KW-1185">Reference proteome</keyword>
<feature type="non-terminal residue" evidence="2">
    <location>
        <position position="59"/>
    </location>
</feature>
<gene>
    <name evidence="2" type="ORF">PMEA_00027181</name>
</gene>
<evidence type="ECO:0000313" key="3">
    <source>
        <dbReference type="Proteomes" id="UP001159428"/>
    </source>
</evidence>